<organism evidence="2 3">
    <name type="scientific">Roseivivax halotolerans</name>
    <dbReference type="NCBI Taxonomy" id="93684"/>
    <lineage>
        <taxon>Bacteria</taxon>
        <taxon>Pseudomonadati</taxon>
        <taxon>Pseudomonadota</taxon>
        <taxon>Alphaproteobacteria</taxon>
        <taxon>Rhodobacterales</taxon>
        <taxon>Roseobacteraceae</taxon>
        <taxon>Roseivivax</taxon>
    </lineage>
</organism>
<dbReference type="Proteomes" id="UP000243106">
    <property type="component" value="Unassembled WGS sequence"/>
</dbReference>
<name>A0A1I5WI99_9RHOB</name>
<keyword evidence="1" id="KW-0472">Membrane</keyword>
<sequence>MTRGDQLEKQVRKLETLLEEKFGVSRGPFEKRIAKPGRMLPRWVRRDLKTVAETRKLMGHPKIGRQLDLAAAEKAATRATSWLKSVDVAERRKTRILHLTGAIALNVLLVFSALIAVLRWRGFV</sequence>
<evidence type="ECO:0000313" key="3">
    <source>
        <dbReference type="Proteomes" id="UP000243106"/>
    </source>
</evidence>
<dbReference type="AlphaFoldDB" id="A0A1I5WI99"/>
<dbReference type="RefSeq" id="WP_093009627.1">
    <property type="nucleotide sequence ID" value="NZ_FOXV01000002.1"/>
</dbReference>
<keyword evidence="3" id="KW-1185">Reference proteome</keyword>
<accession>A0A1I5WI99</accession>
<protein>
    <submittedName>
        <fullName evidence="2">Uncharacterized protein</fullName>
    </submittedName>
</protein>
<dbReference type="EMBL" id="FOXV01000002">
    <property type="protein sequence ID" value="SFQ19395.1"/>
    <property type="molecule type" value="Genomic_DNA"/>
</dbReference>
<gene>
    <name evidence="2" type="ORF">SAMN05421853_102369</name>
</gene>
<keyword evidence="1" id="KW-0812">Transmembrane</keyword>
<feature type="transmembrane region" description="Helical" evidence="1">
    <location>
        <begin position="96"/>
        <end position="118"/>
    </location>
</feature>
<proteinExistence type="predicted"/>
<keyword evidence="1" id="KW-1133">Transmembrane helix</keyword>
<evidence type="ECO:0000313" key="2">
    <source>
        <dbReference type="EMBL" id="SFQ19395.1"/>
    </source>
</evidence>
<evidence type="ECO:0000256" key="1">
    <source>
        <dbReference type="SAM" id="Phobius"/>
    </source>
</evidence>
<dbReference type="STRING" id="93684.SAMN05421853_102369"/>
<reference evidence="3" key="1">
    <citation type="submission" date="2016-10" db="EMBL/GenBank/DDBJ databases">
        <authorList>
            <person name="Varghese N."/>
            <person name="Submissions S."/>
        </authorList>
    </citation>
    <scope>NUCLEOTIDE SEQUENCE [LARGE SCALE GENOMIC DNA]</scope>
    <source>
        <strain evidence="3">JCM 10271</strain>
    </source>
</reference>